<evidence type="ECO:0000259" key="2">
    <source>
        <dbReference type="Pfam" id="PF15749"/>
    </source>
</evidence>
<dbReference type="Pfam" id="PF15749">
    <property type="entry name" value="MRNIP"/>
    <property type="match status" value="1"/>
</dbReference>
<feature type="domain" description="MRN complex-interacting protein N-terminal" evidence="2">
    <location>
        <begin position="9"/>
        <end position="110"/>
    </location>
</feature>
<dbReference type="EMBL" id="JACASE010000007">
    <property type="protein sequence ID" value="KAF6448032.1"/>
    <property type="molecule type" value="Genomic_DNA"/>
</dbReference>
<gene>
    <name evidence="3" type="ORF">HJG63_013512</name>
</gene>
<dbReference type="GO" id="GO:0007095">
    <property type="term" value="P:mitotic G2 DNA damage checkpoint signaling"/>
    <property type="evidence" value="ECO:0007669"/>
    <property type="project" value="TreeGrafter"/>
</dbReference>
<organism evidence="3 4">
    <name type="scientific">Rousettus aegyptiacus</name>
    <name type="common">Egyptian fruit bat</name>
    <name type="synonym">Pteropus aegyptiacus</name>
    <dbReference type="NCBI Taxonomy" id="9407"/>
    <lineage>
        <taxon>Eukaryota</taxon>
        <taxon>Metazoa</taxon>
        <taxon>Chordata</taxon>
        <taxon>Craniata</taxon>
        <taxon>Vertebrata</taxon>
        <taxon>Euteleostomi</taxon>
        <taxon>Mammalia</taxon>
        <taxon>Eutheria</taxon>
        <taxon>Laurasiatheria</taxon>
        <taxon>Chiroptera</taxon>
        <taxon>Yinpterochiroptera</taxon>
        <taxon>Pteropodoidea</taxon>
        <taxon>Pteropodidae</taxon>
        <taxon>Rousettinae</taxon>
        <taxon>Rousettus</taxon>
    </lineage>
</organism>
<name>A0A7J8FLL1_ROUAE</name>
<keyword evidence="4" id="KW-1185">Reference proteome</keyword>
<comment type="caution">
    <text evidence="3">The sequence shown here is derived from an EMBL/GenBank/DDBJ whole genome shotgun (WGS) entry which is preliminary data.</text>
</comment>
<feature type="region of interest" description="Disordered" evidence="1">
    <location>
        <begin position="131"/>
        <end position="172"/>
    </location>
</feature>
<evidence type="ECO:0000313" key="3">
    <source>
        <dbReference type="EMBL" id="KAF6448032.1"/>
    </source>
</evidence>
<protein>
    <submittedName>
        <fullName evidence="3">MRN complex interacting protein</fullName>
    </submittedName>
</protein>
<proteinExistence type="predicted"/>
<evidence type="ECO:0000256" key="1">
    <source>
        <dbReference type="SAM" id="MobiDB-lite"/>
    </source>
</evidence>
<reference evidence="3 4" key="1">
    <citation type="journal article" date="2020" name="Nature">
        <title>Six reference-quality genomes reveal evolution of bat adaptations.</title>
        <authorList>
            <person name="Jebb D."/>
            <person name="Huang Z."/>
            <person name="Pippel M."/>
            <person name="Hughes G.M."/>
            <person name="Lavrichenko K."/>
            <person name="Devanna P."/>
            <person name="Winkler S."/>
            <person name="Jermiin L.S."/>
            <person name="Skirmuntt E.C."/>
            <person name="Katzourakis A."/>
            <person name="Burkitt-Gray L."/>
            <person name="Ray D.A."/>
            <person name="Sullivan K.A.M."/>
            <person name="Roscito J.G."/>
            <person name="Kirilenko B.M."/>
            <person name="Davalos L.M."/>
            <person name="Corthals A.P."/>
            <person name="Power M.L."/>
            <person name="Jones G."/>
            <person name="Ransome R.D."/>
            <person name="Dechmann D.K.N."/>
            <person name="Locatelli A.G."/>
            <person name="Puechmaille S.J."/>
            <person name="Fedrigo O."/>
            <person name="Jarvis E.D."/>
            <person name="Hiller M."/>
            <person name="Vernes S.C."/>
            <person name="Myers E.W."/>
            <person name="Teeling E.C."/>
        </authorList>
    </citation>
    <scope>NUCLEOTIDE SEQUENCE [LARGE SCALE GENOMIC DNA]</scope>
    <source>
        <strain evidence="3">MRouAeg1</strain>
        <tissue evidence="3">Muscle</tissue>
    </source>
</reference>
<feature type="compositionally biased region" description="Polar residues" evidence="1">
    <location>
        <begin position="131"/>
        <end position="144"/>
    </location>
</feature>
<dbReference type="PANTHER" id="PTHR15863:SF2">
    <property type="entry name" value="MRN COMPLEX-INTERACTING PROTEIN"/>
    <property type="match status" value="1"/>
</dbReference>
<dbReference type="AlphaFoldDB" id="A0A7J8FLL1"/>
<dbReference type="InterPro" id="IPR032739">
    <property type="entry name" value="MRNIP"/>
</dbReference>
<dbReference type="GO" id="GO:0003682">
    <property type="term" value="F:chromatin binding"/>
    <property type="evidence" value="ECO:0007669"/>
    <property type="project" value="TreeGrafter"/>
</dbReference>
<dbReference type="Proteomes" id="UP000593571">
    <property type="component" value="Unassembled WGS sequence"/>
</dbReference>
<dbReference type="GO" id="GO:0005634">
    <property type="term" value="C:nucleus"/>
    <property type="evidence" value="ECO:0007669"/>
    <property type="project" value="TreeGrafter"/>
</dbReference>
<evidence type="ECO:0000313" key="4">
    <source>
        <dbReference type="Proteomes" id="UP000593571"/>
    </source>
</evidence>
<dbReference type="InterPro" id="IPR049472">
    <property type="entry name" value="MRNIP_N"/>
</dbReference>
<accession>A0A7J8FLL1</accession>
<dbReference type="PANTHER" id="PTHR15863">
    <property type="entry name" value="MRN COMPLEX-INTERACTING PROTEIN"/>
    <property type="match status" value="1"/>
</dbReference>
<sequence length="224" mass="25102">MVPPPQIRVLRCCSCRLFQAHQVKKNRKWTCKACGEKQSFLRTYGEGSGADCRRHVQKLNLLQGQVSEMSLRSLEEPINANEEENAGPGQAEHMCLQEKPLPSENRWLKYLERGSEKVGLEEGVCFSTQPTSATKMPYSPNTSLPRKRRWSQSTAQPPCIPSGQDLGNSEDTLETQKDHAGLAELVGEGSCCKDWDTREFTGPWGGPPCPAQWNGYKGLFFKSR</sequence>